<sequence>MSWMRNLDFLKYDWRGTALDAQEIAAEGESQTMSRFPTAAMTIILEPLQNLARTEATIG</sequence>
<dbReference type="EMBL" id="SHAH01000028">
    <property type="protein sequence ID" value="RZO76598.1"/>
    <property type="molecule type" value="Genomic_DNA"/>
</dbReference>
<reference evidence="1 2" key="1">
    <citation type="submission" date="2019-02" db="EMBL/GenBank/DDBJ databases">
        <title>Prokaryotic population dynamics and viral predation in marine succession experiment using metagenomics: the confinement effect.</title>
        <authorList>
            <person name="Haro-Moreno J.M."/>
            <person name="Rodriguez-Valera F."/>
            <person name="Lopez-Perez M."/>
        </authorList>
    </citation>
    <scope>NUCLEOTIDE SEQUENCE [LARGE SCALE GENOMIC DNA]</scope>
    <source>
        <strain evidence="1">MED-G158</strain>
    </source>
</reference>
<evidence type="ECO:0000313" key="1">
    <source>
        <dbReference type="EMBL" id="RZO76598.1"/>
    </source>
</evidence>
<organism evidence="1 2">
    <name type="scientific">OM182 bacterium</name>
    <dbReference type="NCBI Taxonomy" id="2510334"/>
    <lineage>
        <taxon>Bacteria</taxon>
        <taxon>Pseudomonadati</taxon>
        <taxon>Pseudomonadota</taxon>
        <taxon>Gammaproteobacteria</taxon>
        <taxon>OMG group</taxon>
        <taxon>OM182 clade</taxon>
    </lineage>
</organism>
<gene>
    <name evidence="1" type="ORF">EVA69_02780</name>
</gene>
<accession>A0A520S2A1</accession>
<name>A0A520S2A1_9GAMM</name>
<evidence type="ECO:0000313" key="2">
    <source>
        <dbReference type="Proteomes" id="UP000320404"/>
    </source>
</evidence>
<comment type="caution">
    <text evidence="1">The sequence shown here is derived from an EMBL/GenBank/DDBJ whole genome shotgun (WGS) entry which is preliminary data.</text>
</comment>
<proteinExistence type="predicted"/>
<dbReference type="AlphaFoldDB" id="A0A520S2A1"/>
<protein>
    <submittedName>
        <fullName evidence="1">Uncharacterized protein</fullName>
    </submittedName>
</protein>
<dbReference type="Proteomes" id="UP000320404">
    <property type="component" value="Unassembled WGS sequence"/>
</dbReference>